<accession>A0A2V0P8G4</accession>
<evidence type="ECO:0000256" key="1">
    <source>
        <dbReference type="SAM" id="MobiDB-lite"/>
    </source>
</evidence>
<dbReference type="PROSITE" id="PS50106">
    <property type="entry name" value="PDZ"/>
    <property type="match status" value="1"/>
</dbReference>
<dbReference type="PANTHER" id="PTHR47661">
    <property type="entry name" value="PHOSPHOGLUCAN PHOSPHATASE LSF1, CHLOROPLASTIC"/>
    <property type="match status" value="1"/>
</dbReference>
<protein>
    <recommendedName>
        <fullName evidence="2">PDZ domain-containing protein</fullName>
    </recommendedName>
</protein>
<gene>
    <name evidence="3" type="ORF">Rsub_06580</name>
</gene>
<organism evidence="3 4">
    <name type="scientific">Raphidocelis subcapitata</name>
    <dbReference type="NCBI Taxonomy" id="307507"/>
    <lineage>
        <taxon>Eukaryota</taxon>
        <taxon>Viridiplantae</taxon>
        <taxon>Chlorophyta</taxon>
        <taxon>core chlorophytes</taxon>
        <taxon>Chlorophyceae</taxon>
        <taxon>CS clade</taxon>
        <taxon>Sphaeropleales</taxon>
        <taxon>Selenastraceae</taxon>
        <taxon>Raphidocelis</taxon>
    </lineage>
</organism>
<evidence type="ECO:0000313" key="4">
    <source>
        <dbReference type="Proteomes" id="UP000247498"/>
    </source>
</evidence>
<evidence type="ECO:0000313" key="3">
    <source>
        <dbReference type="EMBL" id="GBF93447.1"/>
    </source>
</evidence>
<dbReference type="Proteomes" id="UP000247498">
    <property type="component" value="Unassembled WGS sequence"/>
</dbReference>
<sequence>MQARHPGGGAGTLRRQCDRPRGSAGQWRRPRGAGSTPAARRGTPPPAAAQRDEGPPAGCSRYTVELRRPLGVVLEQQQAGGAIVVASITAGGNADKTGQMTVGDQLISTSGVTYTRTEEYGGVNVRKGQEIVKLNCLGESFKTVSAAIGSHPASIPVRLTFQRCDPAAAAST</sequence>
<dbReference type="AlphaFoldDB" id="A0A2V0P8G4"/>
<name>A0A2V0P8G4_9CHLO</name>
<comment type="caution">
    <text evidence="3">The sequence shown here is derived from an EMBL/GenBank/DDBJ whole genome shotgun (WGS) entry which is preliminary data.</text>
</comment>
<dbReference type="Gene3D" id="2.30.42.10">
    <property type="match status" value="1"/>
</dbReference>
<feature type="domain" description="PDZ" evidence="2">
    <location>
        <begin position="70"/>
        <end position="116"/>
    </location>
</feature>
<feature type="compositionally biased region" description="Gly residues" evidence="1">
    <location>
        <begin position="1"/>
        <end position="11"/>
    </location>
</feature>
<proteinExistence type="predicted"/>
<feature type="region of interest" description="Disordered" evidence="1">
    <location>
        <begin position="1"/>
        <end position="61"/>
    </location>
</feature>
<dbReference type="SUPFAM" id="SSF50156">
    <property type="entry name" value="PDZ domain-like"/>
    <property type="match status" value="1"/>
</dbReference>
<evidence type="ECO:0000259" key="2">
    <source>
        <dbReference type="PROSITE" id="PS50106"/>
    </source>
</evidence>
<dbReference type="InParanoid" id="A0A2V0P8G4"/>
<dbReference type="InterPro" id="IPR001478">
    <property type="entry name" value="PDZ"/>
</dbReference>
<dbReference type="EMBL" id="BDRX01000041">
    <property type="protein sequence ID" value="GBF93447.1"/>
    <property type="molecule type" value="Genomic_DNA"/>
</dbReference>
<dbReference type="InterPro" id="IPR036034">
    <property type="entry name" value="PDZ_sf"/>
</dbReference>
<dbReference type="OrthoDB" id="439127at2759"/>
<reference evidence="3 4" key="1">
    <citation type="journal article" date="2018" name="Sci. Rep.">
        <title>Raphidocelis subcapitata (=Pseudokirchneriella subcapitata) provides an insight into genome evolution and environmental adaptations in the Sphaeropleales.</title>
        <authorList>
            <person name="Suzuki S."/>
            <person name="Yamaguchi H."/>
            <person name="Nakajima N."/>
            <person name="Kawachi M."/>
        </authorList>
    </citation>
    <scope>NUCLEOTIDE SEQUENCE [LARGE SCALE GENOMIC DNA]</scope>
    <source>
        <strain evidence="3 4">NIES-35</strain>
    </source>
</reference>
<keyword evidence="4" id="KW-1185">Reference proteome</keyword>